<comment type="caution">
    <text evidence="1">The sequence shown here is derived from an EMBL/GenBank/DDBJ whole genome shotgun (WGS) entry which is preliminary data.</text>
</comment>
<protein>
    <submittedName>
        <fullName evidence="1">Uncharacterized protein</fullName>
    </submittedName>
</protein>
<accession>A0ABN9Q279</accession>
<dbReference type="EMBL" id="CAUYUJ010002224">
    <property type="protein sequence ID" value="CAK0799770.1"/>
    <property type="molecule type" value="Genomic_DNA"/>
</dbReference>
<proteinExistence type="predicted"/>
<dbReference type="SUPFAM" id="SSF56219">
    <property type="entry name" value="DNase I-like"/>
    <property type="match status" value="1"/>
</dbReference>
<dbReference type="Gene3D" id="3.60.10.10">
    <property type="entry name" value="Endonuclease/exonuclease/phosphatase"/>
    <property type="match status" value="1"/>
</dbReference>
<keyword evidence="2" id="KW-1185">Reference proteome</keyword>
<organism evidence="1 2">
    <name type="scientific">Prorocentrum cordatum</name>
    <dbReference type="NCBI Taxonomy" id="2364126"/>
    <lineage>
        <taxon>Eukaryota</taxon>
        <taxon>Sar</taxon>
        <taxon>Alveolata</taxon>
        <taxon>Dinophyceae</taxon>
        <taxon>Prorocentrales</taxon>
        <taxon>Prorocentraceae</taxon>
        <taxon>Prorocentrum</taxon>
    </lineage>
</organism>
<dbReference type="Proteomes" id="UP001189429">
    <property type="component" value="Unassembled WGS sequence"/>
</dbReference>
<gene>
    <name evidence="1" type="ORF">PCOR1329_LOCUS8113</name>
</gene>
<dbReference type="InterPro" id="IPR036691">
    <property type="entry name" value="Endo/exonu/phosph_ase_sf"/>
</dbReference>
<name>A0ABN9Q279_9DINO</name>
<evidence type="ECO:0000313" key="2">
    <source>
        <dbReference type="Proteomes" id="UP001189429"/>
    </source>
</evidence>
<reference evidence="1" key="1">
    <citation type="submission" date="2023-10" db="EMBL/GenBank/DDBJ databases">
        <authorList>
            <person name="Chen Y."/>
            <person name="Shah S."/>
            <person name="Dougan E. K."/>
            <person name="Thang M."/>
            <person name="Chan C."/>
        </authorList>
    </citation>
    <scope>NUCLEOTIDE SEQUENCE [LARGE SCALE GENOMIC DNA]</scope>
</reference>
<evidence type="ECO:0000313" key="1">
    <source>
        <dbReference type="EMBL" id="CAK0799770.1"/>
    </source>
</evidence>
<sequence>MQLLDLQFHHACLSVLGLQEGRALTLGRKDGVHSIMLCATGDGDQAGVQIWLAQDAQASLRAWNVADARLMWAAVAFPNGAAAIFSSAHAPTEASDDTTISSYFDKTQTLIHKVRANHATFEVIIFVDGNARLGSVPSQYVGNREVAVANMDGFVLRSVLEMNELFAVNTFYNAGPTWRHGSSGNQYRIDYSLSTRTARQGVSDFRVRRDLDLTFAGWIDHYLVSATVLLFPHPDTPQQPKKPKSPNICKWCMADPC</sequence>